<evidence type="ECO:0000313" key="2">
    <source>
        <dbReference type="Proteomes" id="UP000616151"/>
    </source>
</evidence>
<comment type="caution">
    <text evidence="1">The sequence shown here is derived from an EMBL/GenBank/DDBJ whole genome shotgun (WGS) entry which is preliminary data.</text>
</comment>
<gene>
    <name evidence="1" type="ORF">JHL16_33640</name>
</gene>
<keyword evidence="2" id="KW-1185">Reference proteome</keyword>
<evidence type="ECO:0000313" key="1">
    <source>
        <dbReference type="EMBL" id="MBK1871359.1"/>
    </source>
</evidence>
<reference evidence="1" key="1">
    <citation type="submission" date="2021-01" db="EMBL/GenBank/DDBJ databases">
        <authorList>
            <person name="Sun Q."/>
        </authorList>
    </citation>
    <scope>NUCLEOTIDE SEQUENCE</scope>
    <source>
        <strain evidence="1">YIM B02566</strain>
    </source>
</reference>
<proteinExistence type="predicted"/>
<sequence>MPNLVRHLPKVIVTCIVLVALGLFIAYPIGAILIESFVIRGTLPPERLKIVTEEALAALPQDESAELKRRWLDSASLSERVDATAMAFTLTGTLIGWDRKASYTDQTQAMEQVLANLPTETRPAVTQEIPIAHVMLHKRIALAFKVRAQIGEARFDQLRSGADNRTGLDNYLALFQQNYLFTAALNSLTLAAATTLFGVPLALLLAYAINHGGVRRPAITRALLLTPLVTPPVLIATAIIMLFGRRGLFTHSLLDQTFGLIDADQTNVYGFFGTMLAQALSYMPAAIIIFDNGLRRQSGRVDEAAAGLGARHGTIFAQVTLPLTWPALKRAIALVFILSLTDFGNPVLLWRDTPVLAGVIYDQITAYQNMPLAAALCCWLILPPLLLYLVLERIGARKRYSTGEAGSLSELPLPASWRLTLGTLTGLVSLLVLTIYATMALGAVTRVWGVDWSFTLGYFTAQGVDVGLAGSGYGSSERGLDTIWSSLAIAGIAAPIGGLLGVVIAYVVERMKPPGANLIVFLALLPAILPGIIFGIGYIVAFNAPFGFTQLSLTGGAAILVLNILFSNLFVGVLAARAALQRLNVAVDEAAESLGAGLFTRFVHVTLPMLRPALLLGMLYVFIDGLTTLSSVIFLVSGDHKLASVTIFNHATSGDFGYAGAKSVILLALALLAMTLVWLIDQPPGKKRFRQFPSIARWKSKNEQAFS</sequence>
<protein>
    <submittedName>
        <fullName evidence="1">Iron ABC transporter permease</fullName>
    </submittedName>
</protein>
<accession>A0ACC5RFE5</accession>
<dbReference type="EMBL" id="JAENHL010000008">
    <property type="protein sequence ID" value="MBK1871359.1"/>
    <property type="molecule type" value="Genomic_DNA"/>
</dbReference>
<name>A0ACC5RFE5_9HYPH</name>
<dbReference type="Proteomes" id="UP000616151">
    <property type="component" value="Unassembled WGS sequence"/>
</dbReference>
<organism evidence="1 2">
    <name type="scientific">Taklimakanibacter albus</name>
    <dbReference type="NCBI Taxonomy" id="2800327"/>
    <lineage>
        <taxon>Bacteria</taxon>
        <taxon>Pseudomonadati</taxon>
        <taxon>Pseudomonadota</taxon>
        <taxon>Alphaproteobacteria</taxon>
        <taxon>Hyphomicrobiales</taxon>
        <taxon>Aestuariivirgaceae</taxon>
        <taxon>Taklimakanibacter</taxon>
    </lineage>
</organism>